<dbReference type="AlphaFoldDB" id="A0A7Y7IFY8"/>
<dbReference type="EMBL" id="JAAMFM010000004">
    <property type="protein sequence ID" value="NVM94171.1"/>
    <property type="molecule type" value="Genomic_DNA"/>
</dbReference>
<dbReference type="RefSeq" id="WP_176633904.1">
    <property type="nucleotide sequence ID" value="NZ_JAAMFM010000004.1"/>
</dbReference>
<accession>A0A7Y7IFY8</accession>
<gene>
    <name evidence="2" type="ORF">G6034_04450</name>
</gene>
<keyword evidence="3" id="KW-1185">Reference proteome</keyword>
<protein>
    <submittedName>
        <fullName evidence="2">FBP domain-containing protein</fullName>
    </submittedName>
</protein>
<evidence type="ECO:0000259" key="1">
    <source>
        <dbReference type="Pfam" id="PF16571"/>
    </source>
</evidence>
<comment type="caution">
    <text evidence="2">The sequence shown here is derived from an EMBL/GenBank/DDBJ whole genome shotgun (WGS) entry which is preliminary data.</text>
</comment>
<feature type="domain" description="Elongation factor G-binding protein C-terminal treble-clef zinc-finger" evidence="1">
    <location>
        <begin position="8"/>
        <end position="159"/>
    </location>
</feature>
<name>A0A7Y7IFY8_9MICC</name>
<organism evidence="2 3">
    <name type="scientific">Arthrobacter wenxiniae</name>
    <dbReference type="NCBI Taxonomy" id="2713570"/>
    <lineage>
        <taxon>Bacteria</taxon>
        <taxon>Bacillati</taxon>
        <taxon>Actinomycetota</taxon>
        <taxon>Actinomycetes</taxon>
        <taxon>Micrococcales</taxon>
        <taxon>Micrococcaceae</taxon>
        <taxon>Arthrobacter</taxon>
    </lineage>
</organism>
<proteinExistence type="predicted"/>
<evidence type="ECO:0000313" key="2">
    <source>
        <dbReference type="EMBL" id="NVM94171.1"/>
    </source>
</evidence>
<sequence>MLPLTENDVRESFINASRRERAAVTLPENFGNLDWDALDFLGWRDAKLPAVGYVVGPVGGGVMGIMLREVDGKTRSRPQCSWCEDVLLPNDVVYFNAKRAGTAGRNGNTVGTLACANFECSANARRLPPLPYPGFDLESGRQRRIAELRGNFVGFAQRVGDGA</sequence>
<dbReference type="InterPro" id="IPR032330">
    <property type="entry name" value="EF-G-binding_C"/>
</dbReference>
<dbReference type="Proteomes" id="UP000543556">
    <property type="component" value="Unassembled WGS sequence"/>
</dbReference>
<dbReference type="Pfam" id="PF16571">
    <property type="entry name" value="FBP_C"/>
    <property type="match status" value="1"/>
</dbReference>
<reference evidence="2 3" key="1">
    <citation type="submission" date="2020-02" db="EMBL/GenBank/DDBJ databases">
        <title>Genome sequence of strain AETb3-4.</title>
        <authorList>
            <person name="Gao J."/>
            <person name="Zhang X."/>
        </authorList>
    </citation>
    <scope>NUCLEOTIDE SEQUENCE [LARGE SCALE GENOMIC DNA]</scope>
    <source>
        <strain evidence="2 3">AETb3-4</strain>
    </source>
</reference>
<evidence type="ECO:0000313" key="3">
    <source>
        <dbReference type="Proteomes" id="UP000543556"/>
    </source>
</evidence>